<accession>A0A7Y0AFD0</accession>
<reference evidence="1 2" key="1">
    <citation type="submission" date="2020-04" db="EMBL/GenBank/DDBJ databases">
        <title>Hymenobacter polaris sp. nov., isolated from Arctic soil.</title>
        <authorList>
            <person name="Dahal R.H."/>
        </authorList>
    </citation>
    <scope>NUCLEOTIDE SEQUENCE [LARGE SCALE GENOMIC DNA]</scope>
    <source>
        <strain evidence="1 2">RP-2-7</strain>
    </source>
</reference>
<sequence length="109" mass="10871">MATTTSTSALLDQTLAALQGDITSSTGGTSTIASWISALQGQQGLEDITDELQNLQQALSSGTPDADAIADSLSNLGELTSSAAVSASADTQAKLQQLGDALSSAAEQV</sequence>
<protein>
    <submittedName>
        <fullName evidence="1">Uncharacterized protein</fullName>
    </submittedName>
</protein>
<gene>
    <name evidence="1" type="ORF">HHL22_13070</name>
</gene>
<evidence type="ECO:0000313" key="2">
    <source>
        <dbReference type="Proteomes" id="UP000559626"/>
    </source>
</evidence>
<dbReference type="Proteomes" id="UP000559626">
    <property type="component" value="Unassembled WGS sequence"/>
</dbReference>
<dbReference type="EMBL" id="JABBGH010000002">
    <property type="protein sequence ID" value="NML66137.1"/>
    <property type="molecule type" value="Genomic_DNA"/>
</dbReference>
<keyword evidence="2" id="KW-1185">Reference proteome</keyword>
<name>A0A7Y0AFD0_9BACT</name>
<organism evidence="1 2">
    <name type="scientific">Hymenobacter polaris</name>
    <dbReference type="NCBI Taxonomy" id="2682546"/>
    <lineage>
        <taxon>Bacteria</taxon>
        <taxon>Pseudomonadati</taxon>
        <taxon>Bacteroidota</taxon>
        <taxon>Cytophagia</taxon>
        <taxon>Cytophagales</taxon>
        <taxon>Hymenobacteraceae</taxon>
        <taxon>Hymenobacter</taxon>
    </lineage>
</organism>
<evidence type="ECO:0000313" key="1">
    <source>
        <dbReference type="EMBL" id="NML66137.1"/>
    </source>
</evidence>
<comment type="caution">
    <text evidence="1">The sequence shown here is derived from an EMBL/GenBank/DDBJ whole genome shotgun (WGS) entry which is preliminary data.</text>
</comment>
<proteinExistence type="predicted"/>
<dbReference type="RefSeq" id="WP_169531801.1">
    <property type="nucleotide sequence ID" value="NZ_JABBGH010000002.1"/>
</dbReference>
<dbReference type="AlphaFoldDB" id="A0A7Y0AFD0"/>